<reference evidence="1 2" key="1">
    <citation type="submission" date="2020-08" db="EMBL/GenBank/DDBJ databases">
        <title>Clostridia isolated from Swiss meat.</title>
        <authorList>
            <person name="Wambui J."/>
            <person name="Stevens M.J.A."/>
            <person name="Stephan R."/>
        </authorList>
    </citation>
    <scope>NUCLEOTIDE SEQUENCE [LARGE SCALE GENOMIC DNA]</scope>
    <source>
        <strain evidence="1 2">CM001</strain>
    </source>
</reference>
<evidence type="ECO:0000313" key="1">
    <source>
        <dbReference type="EMBL" id="MBB6713940.1"/>
    </source>
</evidence>
<dbReference type="RefSeq" id="WP_185163652.1">
    <property type="nucleotide sequence ID" value="NZ_JACKWY010000002.1"/>
</dbReference>
<proteinExistence type="predicted"/>
<name>A0A7X0VQU1_9CLOT</name>
<gene>
    <name evidence="1" type="ORF">H7E68_04215</name>
</gene>
<dbReference type="Proteomes" id="UP000585258">
    <property type="component" value="Unassembled WGS sequence"/>
</dbReference>
<organism evidence="1 2">
    <name type="scientific">Clostridium gasigenes</name>
    <dbReference type="NCBI Taxonomy" id="94869"/>
    <lineage>
        <taxon>Bacteria</taxon>
        <taxon>Bacillati</taxon>
        <taxon>Bacillota</taxon>
        <taxon>Clostridia</taxon>
        <taxon>Eubacteriales</taxon>
        <taxon>Clostridiaceae</taxon>
        <taxon>Clostridium</taxon>
    </lineage>
</organism>
<dbReference type="AlphaFoldDB" id="A0A7X0VQU1"/>
<comment type="caution">
    <text evidence="1">The sequence shown here is derived from an EMBL/GenBank/DDBJ whole genome shotgun (WGS) entry which is preliminary data.</text>
</comment>
<sequence>MVICINNIKTSDLNSIGLSQTSKGVLLKWNTKNYYYKSGSLHYGVFNKTQPVVESICSKIRTLLGFTGVDYNLEIVKSDGTDQFEPQEILCCVSRNFLKCDETLITFAKHYKSFKGTLTYDKLISDFKEFEEEINQTLIFDFIVNNIDRHYNNFGYIINGSRKYCPIFDNGLSLYSDLTSDDLMNINKKPYLNKRFDKSKPFSQKHISQIKLINNLPKINLYATNEEFINIIKEYECYLGKERYIAMCNLLKERLDYVRKLYSNV</sequence>
<evidence type="ECO:0008006" key="3">
    <source>
        <dbReference type="Google" id="ProtNLM"/>
    </source>
</evidence>
<dbReference type="Gene3D" id="1.10.1070.20">
    <property type="match status" value="1"/>
</dbReference>
<protein>
    <recommendedName>
        <fullName evidence="3">HipA-like C-terminal domain-containing protein</fullName>
    </recommendedName>
</protein>
<evidence type="ECO:0000313" key="2">
    <source>
        <dbReference type="Proteomes" id="UP000585258"/>
    </source>
</evidence>
<dbReference type="EMBL" id="JACKWY010000002">
    <property type="protein sequence ID" value="MBB6713940.1"/>
    <property type="molecule type" value="Genomic_DNA"/>
</dbReference>
<accession>A0A7X0VQU1</accession>